<proteinExistence type="predicted"/>
<dbReference type="OrthoDB" id="20368at2759"/>
<dbReference type="InParanoid" id="A0A1V8SMQ0"/>
<dbReference type="InterPro" id="IPR019378">
    <property type="entry name" value="GDP-Fuc_O-FucTrfase"/>
</dbReference>
<feature type="compositionally biased region" description="Basic and acidic residues" evidence="4">
    <location>
        <begin position="180"/>
        <end position="189"/>
    </location>
</feature>
<keyword evidence="3" id="KW-0119">Carbohydrate metabolism</keyword>
<evidence type="ECO:0000256" key="2">
    <source>
        <dbReference type="ARBA" id="ARBA00023253"/>
    </source>
</evidence>
<keyword evidence="1" id="KW-0808">Transferase</keyword>
<organism evidence="5 6">
    <name type="scientific">Cryoendolithus antarcticus</name>
    <dbReference type="NCBI Taxonomy" id="1507870"/>
    <lineage>
        <taxon>Eukaryota</taxon>
        <taxon>Fungi</taxon>
        <taxon>Dikarya</taxon>
        <taxon>Ascomycota</taxon>
        <taxon>Pezizomycotina</taxon>
        <taxon>Dothideomycetes</taxon>
        <taxon>Dothideomycetidae</taxon>
        <taxon>Cladosporiales</taxon>
        <taxon>Cladosporiaceae</taxon>
        <taxon>Cryoendolithus</taxon>
    </lineage>
</organism>
<dbReference type="Proteomes" id="UP000192596">
    <property type="component" value="Unassembled WGS sequence"/>
</dbReference>
<evidence type="ECO:0000256" key="3">
    <source>
        <dbReference type="ARBA" id="ARBA00023277"/>
    </source>
</evidence>
<gene>
    <name evidence="5" type="ORF">B0A48_13795</name>
</gene>
<dbReference type="STRING" id="1507870.A0A1V8SMQ0"/>
<comment type="caution">
    <text evidence="5">The sequence shown here is derived from an EMBL/GenBank/DDBJ whole genome shotgun (WGS) entry which is preliminary data.</text>
</comment>
<keyword evidence="6" id="KW-1185">Reference proteome</keyword>
<dbReference type="Pfam" id="PF10250">
    <property type="entry name" value="O-FucT"/>
    <property type="match status" value="1"/>
</dbReference>
<dbReference type="EMBL" id="NAJO01000035">
    <property type="protein sequence ID" value="OQO00446.1"/>
    <property type="molecule type" value="Genomic_DNA"/>
</dbReference>
<dbReference type="AlphaFoldDB" id="A0A1V8SMQ0"/>
<accession>A0A1V8SMQ0</accession>
<dbReference type="CDD" id="cd11296">
    <property type="entry name" value="O-FucT_like"/>
    <property type="match status" value="1"/>
</dbReference>
<dbReference type="Gene3D" id="3.40.50.11350">
    <property type="match status" value="1"/>
</dbReference>
<keyword evidence="2" id="KW-0294">Fucose metabolism</keyword>
<sequence>MLLTTAAAGKQHPAIYPAIGILTLLPLYYLSRRYHTGHPWDGAVTQSRRPPSMNFTADWLDTQVVEPFLPSAIGLYCNTSAWRPKLIFQLDDANGGVGNIRSNVLDFLFFAIEAGASIMLPSYASRSDSDLSQVWGGRAPFQLFFDEEWFLKAMDEACPQMKVHKPSKDDSVAKTLPGRYEPHTRRMDEGEQNGKKMYLEHLEAWLKEHPGYTTDLPIVVNLGRTLWDIDTRSLPAAFRRNFGQVLRLNHSVRKLSALVVQNLAIKHALLIDPRDPIPPHAFYGAHLRTEVDAQKAGWMNEPNTNFSAQTDAYISHALKHDLRTLYVASGNITDLALFAAKAAVHAPPLTITHKLDLLPPSALTILETLTWDQQALIDFEVLQRCSVFGGFVKSSFSFQIAGTRAQWGSDMGRVVEPWRVTHEETGVGFDDGLSRVVGRDGWHEHRIPRGMWP</sequence>
<dbReference type="GO" id="GO:0006004">
    <property type="term" value="P:fucose metabolic process"/>
    <property type="evidence" value="ECO:0007669"/>
    <property type="project" value="UniProtKB-KW"/>
</dbReference>
<reference evidence="6" key="1">
    <citation type="submission" date="2017-03" db="EMBL/GenBank/DDBJ databases">
        <title>Genomes of endolithic fungi from Antarctica.</title>
        <authorList>
            <person name="Coleine C."/>
            <person name="Masonjones S."/>
            <person name="Stajich J.E."/>
        </authorList>
    </citation>
    <scope>NUCLEOTIDE SEQUENCE [LARGE SCALE GENOMIC DNA]</scope>
    <source>
        <strain evidence="6">CCFEE 5527</strain>
    </source>
</reference>
<dbReference type="GO" id="GO:0016740">
    <property type="term" value="F:transferase activity"/>
    <property type="evidence" value="ECO:0007669"/>
    <property type="project" value="UniProtKB-KW"/>
</dbReference>
<name>A0A1V8SMQ0_9PEZI</name>
<feature type="region of interest" description="Disordered" evidence="4">
    <location>
        <begin position="162"/>
        <end position="189"/>
    </location>
</feature>
<evidence type="ECO:0008006" key="7">
    <source>
        <dbReference type="Google" id="ProtNLM"/>
    </source>
</evidence>
<evidence type="ECO:0000256" key="4">
    <source>
        <dbReference type="SAM" id="MobiDB-lite"/>
    </source>
</evidence>
<protein>
    <recommendedName>
        <fullName evidence="7">Alternative oxidase</fullName>
    </recommendedName>
</protein>
<evidence type="ECO:0000313" key="6">
    <source>
        <dbReference type="Proteomes" id="UP000192596"/>
    </source>
</evidence>
<evidence type="ECO:0000256" key="1">
    <source>
        <dbReference type="ARBA" id="ARBA00022679"/>
    </source>
</evidence>
<evidence type="ECO:0000313" key="5">
    <source>
        <dbReference type="EMBL" id="OQO00446.1"/>
    </source>
</evidence>